<feature type="compositionally biased region" description="Basic and acidic residues" evidence="8">
    <location>
        <begin position="1155"/>
        <end position="1166"/>
    </location>
</feature>
<feature type="repeat" description="WD" evidence="7">
    <location>
        <begin position="774"/>
        <end position="796"/>
    </location>
</feature>
<evidence type="ECO:0000313" key="11">
    <source>
        <dbReference type="EMBL" id="KAA8579489.1"/>
    </source>
</evidence>
<keyword evidence="2 6" id="KW-0698">rRNA processing</keyword>
<dbReference type="PROSITE" id="PS50294">
    <property type="entry name" value="WD_REPEATS_REGION"/>
    <property type="match status" value="3"/>
</dbReference>
<feature type="repeat" description="WD" evidence="7">
    <location>
        <begin position="724"/>
        <end position="764"/>
    </location>
</feature>
<feature type="region of interest" description="Disordered" evidence="8">
    <location>
        <begin position="376"/>
        <end position="474"/>
    </location>
</feature>
<dbReference type="Pfam" id="PF01798">
    <property type="entry name" value="Nop"/>
    <property type="match status" value="1"/>
</dbReference>
<dbReference type="Pfam" id="PF08156">
    <property type="entry name" value="NOP5NT"/>
    <property type="match status" value="1"/>
</dbReference>
<dbReference type="PROSITE" id="PS50870">
    <property type="entry name" value="AH"/>
    <property type="match status" value="1"/>
</dbReference>
<dbReference type="GO" id="GO:0005737">
    <property type="term" value="C:cytoplasm"/>
    <property type="evidence" value="ECO:0007669"/>
    <property type="project" value="UniProtKB-ARBA"/>
</dbReference>
<keyword evidence="1 6" id="KW-0690">Ribosome biogenesis</keyword>
<dbReference type="PROSITE" id="PS51358">
    <property type="entry name" value="NOP"/>
    <property type="match status" value="1"/>
</dbReference>
<dbReference type="CDD" id="cd07661">
    <property type="entry name" value="BAR_ICA69"/>
    <property type="match status" value="1"/>
</dbReference>
<dbReference type="Gene3D" id="1.20.1270.60">
    <property type="entry name" value="Arfaptin homology (AH) domain/BAR domain"/>
    <property type="match status" value="1"/>
</dbReference>
<dbReference type="Gene3D" id="2.130.10.10">
    <property type="entry name" value="YVTN repeat-like/Quinoprotein amine dehydrogenase"/>
    <property type="match status" value="1"/>
</dbReference>
<dbReference type="SUPFAM" id="SSF89124">
    <property type="entry name" value="Nop domain"/>
    <property type="match status" value="1"/>
</dbReference>
<dbReference type="GO" id="GO:0012505">
    <property type="term" value="C:endomembrane system"/>
    <property type="evidence" value="ECO:0007669"/>
    <property type="project" value="UniProtKB-ARBA"/>
</dbReference>
<keyword evidence="4" id="KW-0677">Repeat</keyword>
<evidence type="ECO:0000256" key="3">
    <source>
        <dbReference type="ARBA" id="ARBA00022574"/>
    </source>
</evidence>
<dbReference type="InterPro" id="IPR015943">
    <property type="entry name" value="WD40/YVTN_repeat-like_dom_sf"/>
</dbReference>
<feature type="repeat" description="WD" evidence="7">
    <location>
        <begin position="607"/>
        <end position="651"/>
    </location>
</feature>
<dbReference type="InterPro" id="IPR002687">
    <property type="entry name" value="Nop_dom"/>
</dbReference>
<feature type="repeat" description="WD" evidence="7">
    <location>
        <begin position="809"/>
        <end position="845"/>
    </location>
</feature>
<evidence type="ECO:0000256" key="5">
    <source>
        <dbReference type="ARBA" id="ARBA00023242"/>
    </source>
</evidence>
<comment type="similarity">
    <text evidence="6">Belongs to the WD repeat WDR12/YTM1 family.</text>
</comment>
<dbReference type="InterPro" id="IPR036070">
    <property type="entry name" value="Nop_dom_sf"/>
</dbReference>
<name>A0A5J5CGE0_9PERO</name>
<dbReference type="GO" id="GO:0031428">
    <property type="term" value="C:box C/D methylation guide snoRNP complex"/>
    <property type="evidence" value="ECO:0007669"/>
    <property type="project" value="InterPro"/>
</dbReference>
<feature type="compositionally biased region" description="Polar residues" evidence="8">
    <location>
        <begin position="1181"/>
        <end position="1215"/>
    </location>
</feature>
<gene>
    <name evidence="6" type="primary">WDR12</name>
    <name evidence="11" type="ORF">FQN60_006582</name>
</gene>
<feature type="region of interest" description="Disordered" evidence="8">
    <location>
        <begin position="1276"/>
        <end position="1301"/>
    </location>
</feature>
<dbReference type="Pfam" id="PF08154">
    <property type="entry name" value="NLE"/>
    <property type="match status" value="1"/>
</dbReference>
<dbReference type="GO" id="GO:0000466">
    <property type="term" value="P:maturation of 5.8S rRNA from tricistronic rRNA transcript (SSU-rRNA, 5.8S rRNA, LSU-rRNA)"/>
    <property type="evidence" value="ECO:0007669"/>
    <property type="project" value="UniProtKB-UniRule"/>
</dbReference>
<dbReference type="InterPro" id="IPR012972">
    <property type="entry name" value="NLE"/>
</dbReference>
<evidence type="ECO:0000256" key="6">
    <source>
        <dbReference type="HAMAP-Rule" id="MF_03029"/>
    </source>
</evidence>
<dbReference type="InterPro" id="IPR045056">
    <property type="entry name" value="Nop56/Nop58"/>
</dbReference>
<comment type="caution">
    <text evidence="11">The sequence shown here is derived from an EMBL/GenBank/DDBJ whole genome shotgun (WGS) entry which is preliminary data.</text>
</comment>
<proteinExistence type="inferred from homology"/>
<dbReference type="Gene3D" id="1.10.246.90">
    <property type="entry name" value="Nop domain"/>
    <property type="match status" value="1"/>
</dbReference>
<organism evidence="11 12">
    <name type="scientific">Etheostoma spectabile</name>
    <name type="common">orangethroat darter</name>
    <dbReference type="NCBI Taxonomy" id="54343"/>
    <lineage>
        <taxon>Eukaryota</taxon>
        <taxon>Metazoa</taxon>
        <taxon>Chordata</taxon>
        <taxon>Craniata</taxon>
        <taxon>Vertebrata</taxon>
        <taxon>Euteleostomi</taxon>
        <taxon>Actinopterygii</taxon>
        <taxon>Neopterygii</taxon>
        <taxon>Teleostei</taxon>
        <taxon>Neoteleostei</taxon>
        <taxon>Acanthomorphata</taxon>
        <taxon>Eupercaria</taxon>
        <taxon>Perciformes</taxon>
        <taxon>Percoidei</taxon>
        <taxon>Percidae</taxon>
        <taxon>Etheostomatinae</taxon>
        <taxon>Etheostoma</taxon>
    </lineage>
</organism>
<dbReference type="SUPFAM" id="SSF50978">
    <property type="entry name" value="WD40 repeat-like"/>
    <property type="match status" value="1"/>
</dbReference>
<dbReference type="GO" id="GO:0030687">
    <property type="term" value="C:preribosome, large subunit precursor"/>
    <property type="evidence" value="ECO:0007669"/>
    <property type="project" value="UniProtKB-UniRule"/>
</dbReference>
<feature type="domain" description="AH" evidence="9">
    <location>
        <begin position="926"/>
        <end position="1129"/>
    </location>
</feature>
<comment type="subcellular location">
    <subcellularLocation>
        <location evidence="6">Nucleus</location>
        <location evidence="6">Nucleolus</location>
    </subcellularLocation>
    <subcellularLocation>
        <location evidence="6">Nucleus</location>
        <location evidence="6">Nucleoplasm</location>
    </subcellularLocation>
</comment>
<dbReference type="InterPro" id="IPR001680">
    <property type="entry name" value="WD40_rpt"/>
</dbReference>
<dbReference type="SMART" id="SM01237">
    <property type="entry name" value="ICA69"/>
    <property type="match status" value="1"/>
</dbReference>
<dbReference type="InterPro" id="IPR006723">
    <property type="entry name" value="Islet_autoAg_Ica1_C"/>
</dbReference>
<dbReference type="CDD" id="cd00200">
    <property type="entry name" value="WD40"/>
    <property type="match status" value="1"/>
</dbReference>
<feature type="compositionally biased region" description="Low complexity" evidence="8">
    <location>
        <begin position="1373"/>
        <end position="1384"/>
    </location>
</feature>
<dbReference type="InterPro" id="IPR010504">
    <property type="entry name" value="AH_dom"/>
</dbReference>
<feature type="region of interest" description="Disordered" evidence="8">
    <location>
        <begin position="1155"/>
        <end position="1222"/>
    </location>
</feature>
<comment type="subunit">
    <text evidence="6">Component of the PeBoW complex, composed of BOP1, PES1 and WDR12. Within the PeBoW complex BOP1 interacts directly with PES1 and WDR12. The PeBoW complex also associates with the 66S pre-ribosome.</text>
</comment>
<reference evidence="11 12" key="1">
    <citation type="submission" date="2019-08" db="EMBL/GenBank/DDBJ databases">
        <title>A chromosome-level genome assembly, high-density linkage maps, and genome scans reveal the genomic architecture of hybrid incompatibilities underlying speciation via character displacement in darters (Percidae: Etheostominae).</title>
        <authorList>
            <person name="Moran R.L."/>
            <person name="Catchen J.M."/>
            <person name="Fuller R.C."/>
        </authorList>
    </citation>
    <scope>NUCLEOTIDE SEQUENCE [LARGE SCALE GENOMIC DNA]</scope>
    <source>
        <strain evidence="11">EspeVRDwgs_2016</strain>
        <tissue evidence="11">Muscle</tissue>
    </source>
</reference>
<dbReference type="SMART" id="SM01015">
    <property type="entry name" value="Arfaptin"/>
    <property type="match status" value="1"/>
</dbReference>
<protein>
    <recommendedName>
        <fullName evidence="6">Ribosome biogenesis protein WDR12</fullName>
    </recommendedName>
    <alternativeName>
        <fullName evidence="6">WD repeat-containing protein 12</fullName>
    </alternativeName>
</protein>
<comment type="function">
    <text evidence="6">Component of the PeBoW complex, which is required for maturation of 28S and 5.8S ribosomal RNAs and formation of the 60S ribosome.</text>
</comment>
<feature type="region of interest" description="Disordered" evidence="8">
    <location>
        <begin position="1241"/>
        <end position="1263"/>
    </location>
</feature>
<dbReference type="SUPFAM" id="SSF103657">
    <property type="entry name" value="BAR/IMD domain-like"/>
    <property type="match status" value="1"/>
</dbReference>
<dbReference type="SMART" id="SM00320">
    <property type="entry name" value="WD40"/>
    <property type="match status" value="6"/>
</dbReference>
<evidence type="ECO:0000259" key="10">
    <source>
        <dbReference type="PROSITE" id="PS51358"/>
    </source>
</evidence>
<feature type="compositionally biased region" description="Basic and acidic residues" evidence="8">
    <location>
        <begin position="381"/>
        <end position="394"/>
    </location>
</feature>
<keyword evidence="5 6" id="KW-0539">Nucleus</keyword>
<dbReference type="PRINTS" id="PR00320">
    <property type="entry name" value="GPROTEINBRPT"/>
</dbReference>
<dbReference type="GO" id="GO:0005654">
    <property type="term" value="C:nucleoplasm"/>
    <property type="evidence" value="ECO:0007669"/>
    <property type="project" value="UniProtKB-SubCell"/>
</dbReference>
<dbReference type="Pfam" id="PF00400">
    <property type="entry name" value="WD40"/>
    <property type="match status" value="6"/>
</dbReference>
<feature type="compositionally biased region" description="Low complexity" evidence="8">
    <location>
        <begin position="1344"/>
        <end position="1363"/>
    </location>
</feature>
<sequence length="1447" mass="159717">MLVLFETAAGYAIFKVLDESKLQQVDSLYKEFETPEKANKVVKLKHFEKFQDTTEALAVLVTATGTMSAAVTALTEGKIGKSLKKVLKKVVAKEAHEQLAISDAKLGGVIKDKLDLSCVYSPAVAELMRCIRSQMESLITGLPPREISAMSLGLAHSLSRYKLKFSPDKVDTMIVQAICDRTNVAGSDLSDFLPEEIEAEVKLAAEISMGTEVSEQDIGNIRHLCDQVIDISEYRTQLYDYLKNRMMAIAPNLTVMVGELVGARLISHAGSLMNLAKHPASTVQILGAEKALFRALKTRKDTPKYGLIYHASLVGQTSAKNKGKISRMLAAKASLAIRYDALGEDTNAEMGVENRAKLEARLRQLEEKGIRRISGTGKAMAKADKYQHKSEVRIYDPSGDSTIPSTSKKRKFEEVEEEAEDPITPVVKSKKPKKERVTEEAAETSAAAAAEETPKKKKKKKDKKAEEPEEEEEEVVAVTEVGICWYVVDDVPFSIPAGSEVQDLSNVINKLLEANNASHSKVEFDFLVRGQFLRTSLSIHMDTEGISTEEVVEIEYVERITAPEPEECMMHDDWISSVDADSEWILTGSYDKTARIWSLEGKAVMTVAGHTDVVKDVAWVKRDGLTSLFLTASLDQTLLLWEWNSERNKLKARHCCRGHTGSVDAVATDPTGSKFCSGSWDKMLKIWSAVPTEEADEVEEPADRPRKKQKTQQLGLTRTPLMTLSGHNEAVSSVLWCDSEEVCSASWDHTIRVWDVETGGMKTALTGSKVFNCISYSPLCRRLASGSTDRHIRLWDPRTKDGSLVLLSLTSHTGWVTAVKWAPSHEHQLVSGSLDNLVKLWDTRSCKAPLYDLAAHEDKVFCVDWTESGKRQADIQFAGDMLSGGRALLAEDSSVMARMQKKFWKTKQVLIKATGKKEDESMHLQNEHKEVFRTSAFFRSVQYTCTELLKVIEKYQHRITRLSQEENELGLFLRFQAEHDRTKAGNMMDATSKALCTSAKQRMALCPPLRRLHQEVETFRRRAIADTLLTVSRMEKARTEYRGALLWMKDVSQELDPDTYKQLEKFRKVQTQVRGTKSQFEKLKNDVCQKVDMLGASRCNMLSHSLCTYQTTLLHFWEKTAHTMSGIHEAFRGHVPYQFTTLKDLRDPLDEITDAKKQEDKKEKDLQSNTDSLVSLDDSEPSGSASGADPNHSSDGQSQTSDSVTPPQNTTTPISAPQGLSVDSHDDLMLMDCSLPQSQLPAPANVPLQPQLLPPAQGGDPDELWGLKSLQSQLPATGGALLSGGPPHPAGTGLRPEEEDGEQGDMAFLKDLLSPDWGASDEFSREWQDAFGLFDPPSNPPPSTGAASSGPSASSGPAAACLPSNPPSPTGFLPSHLLDHSLSSTGQPQCPLLEGLGNPTYVPSSAPAASSGSEPISSAGYKFSTKWYTLSLWIQRHVGVVQPVCRP</sequence>
<dbReference type="PROSITE" id="PS00678">
    <property type="entry name" value="WD_REPEATS_1"/>
    <property type="match status" value="2"/>
</dbReference>
<dbReference type="EMBL" id="VOFY01000024">
    <property type="protein sequence ID" value="KAA8579489.1"/>
    <property type="molecule type" value="Genomic_DNA"/>
</dbReference>
<dbReference type="FunFam" id="2.130.10.10:FF:000272">
    <property type="entry name" value="Ribosome biogenesis protein WDR12"/>
    <property type="match status" value="1"/>
</dbReference>
<feature type="region of interest" description="Disordered" evidence="8">
    <location>
        <begin position="1330"/>
        <end position="1397"/>
    </location>
</feature>
<feature type="domain" description="Nop" evidence="10">
    <location>
        <begin position="249"/>
        <end position="367"/>
    </location>
</feature>
<evidence type="ECO:0000256" key="4">
    <source>
        <dbReference type="ARBA" id="ARBA00022737"/>
    </source>
</evidence>
<dbReference type="GO" id="GO:0030515">
    <property type="term" value="F:snoRNA binding"/>
    <property type="evidence" value="ECO:0007669"/>
    <property type="project" value="InterPro"/>
</dbReference>
<dbReference type="InterPro" id="IPR020472">
    <property type="entry name" value="WD40_PAC1"/>
</dbReference>
<evidence type="ECO:0000256" key="8">
    <source>
        <dbReference type="SAM" id="MobiDB-lite"/>
    </source>
</evidence>
<dbReference type="GO" id="GO:0032040">
    <property type="term" value="C:small-subunit processome"/>
    <property type="evidence" value="ECO:0007669"/>
    <property type="project" value="InterPro"/>
</dbReference>
<dbReference type="Pfam" id="PF04629">
    <property type="entry name" value="ICA69"/>
    <property type="match status" value="1"/>
</dbReference>
<dbReference type="InterPro" id="IPR019775">
    <property type="entry name" value="WD40_repeat_CS"/>
</dbReference>
<dbReference type="GO" id="GO:0019904">
    <property type="term" value="F:protein domain specific binding"/>
    <property type="evidence" value="ECO:0007669"/>
    <property type="project" value="InterPro"/>
</dbReference>
<dbReference type="InterPro" id="IPR027267">
    <property type="entry name" value="AH/BAR_dom_sf"/>
</dbReference>
<evidence type="ECO:0000256" key="1">
    <source>
        <dbReference type="ARBA" id="ARBA00022517"/>
    </source>
</evidence>
<feature type="repeat" description="WD" evidence="7">
    <location>
        <begin position="568"/>
        <end position="607"/>
    </location>
</feature>
<evidence type="ECO:0000256" key="7">
    <source>
        <dbReference type="PROSITE-ProRule" id="PRU00221"/>
    </source>
</evidence>
<feature type="repeat" description="WD" evidence="7">
    <location>
        <begin position="656"/>
        <end position="688"/>
    </location>
</feature>
<dbReference type="GO" id="GO:0000463">
    <property type="term" value="P:maturation of LSU-rRNA from tricistronic rRNA transcript (SSU-rRNA, 5.8S rRNA, LSU-rRNA)"/>
    <property type="evidence" value="ECO:0007669"/>
    <property type="project" value="UniProtKB-UniRule"/>
</dbReference>
<dbReference type="PANTHER" id="PTHR10894">
    <property type="entry name" value="NUCLEOLAR PROTEIN 5 NUCLEOLAR PROTEIN NOP5 NOP58"/>
    <property type="match status" value="1"/>
</dbReference>
<dbReference type="FunFam" id="1.20.1270.60:FF:000015">
    <property type="entry name" value="Islet cell autoantigen 1, 69kDa"/>
    <property type="match status" value="1"/>
</dbReference>
<keyword evidence="12" id="KW-1185">Reference proteome</keyword>
<dbReference type="InterPro" id="IPR036322">
    <property type="entry name" value="WD40_repeat_dom_sf"/>
</dbReference>
<dbReference type="InterPro" id="IPR012974">
    <property type="entry name" value="NOP58/56_N"/>
</dbReference>
<feature type="region of interest" description="Disordered" evidence="8">
    <location>
        <begin position="694"/>
        <end position="714"/>
    </location>
</feature>
<evidence type="ECO:0000259" key="9">
    <source>
        <dbReference type="PROSITE" id="PS50870"/>
    </source>
</evidence>
<dbReference type="GO" id="GO:0043021">
    <property type="term" value="F:ribonucleoprotein complex binding"/>
    <property type="evidence" value="ECO:0007669"/>
    <property type="project" value="UniProtKB-UniRule"/>
</dbReference>
<accession>A0A5J5CGE0</accession>
<dbReference type="Gene3D" id="1.10.287.4070">
    <property type="match status" value="2"/>
</dbReference>
<dbReference type="FunFam" id="1.10.246.90:FF:000004">
    <property type="entry name" value="Nucleolar protein 58"/>
    <property type="match status" value="1"/>
</dbReference>
<evidence type="ECO:0000313" key="12">
    <source>
        <dbReference type="Proteomes" id="UP000327493"/>
    </source>
</evidence>
<dbReference type="Proteomes" id="UP000327493">
    <property type="component" value="Chromosome 24"/>
</dbReference>
<dbReference type="InterPro" id="IPR042239">
    <property type="entry name" value="Nop_C"/>
</dbReference>
<dbReference type="PANTHER" id="PTHR10894:SF1">
    <property type="entry name" value="NUCLEOLAR PROTEIN 58"/>
    <property type="match status" value="1"/>
</dbReference>
<dbReference type="Pfam" id="PF06456">
    <property type="entry name" value="Arfaptin"/>
    <property type="match status" value="1"/>
</dbReference>
<keyword evidence="3 7" id="KW-0853">WD repeat</keyword>
<dbReference type="HAMAP" id="MF_03029">
    <property type="entry name" value="WDR12"/>
    <property type="match status" value="1"/>
</dbReference>
<evidence type="ECO:0000256" key="2">
    <source>
        <dbReference type="ARBA" id="ARBA00022552"/>
    </source>
</evidence>
<feature type="compositionally biased region" description="Low complexity" evidence="8">
    <location>
        <begin position="1241"/>
        <end position="1257"/>
    </location>
</feature>
<dbReference type="InterPro" id="IPR028599">
    <property type="entry name" value="WDR12/Ytm1"/>
</dbReference>
<dbReference type="PROSITE" id="PS50082">
    <property type="entry name" value="WD_REPEATS_2"/>
    <property type="match status" value="6"/>
</dbReference>